<reference evidence="3" key="1">
    <citation type="submission" date="2025-08" db="UniProtKB">
        <authorList>
            <consortium name="RefSeq"/>
        </authorList>
    </citation>
    <scope>IDENTIFICATION</scope>
    <source>
        <tissue evidence="3">Leaf</tissue>
    </source>
</reference>
<protein>
    <submittedName>
        <fullName evidence="3">Uncharacterized protein LOC110422009</fullName>
    </submittedName>
</protein>
<feature type="compositionally biased region" description="Low complexity" evidence="1">
    <location>
        <begin position="61"/>
        <end position="72"/>
    </location>
</feature>
<dbReference type="InterPro" id="IPR021899">
    <property type="entry name" value="DUF3511"/>
</dbReference>
<dbReference type="OrthoDB" id="660385at2759"/>
<dbReference type="GeneID" id="110422009"/>
<organism evidence="2 3">
    <name type="scientific">Herrania umbratica</name>
    <dbReference type="NCBI Taxonomy" id="108875"/>
    <lineage>
        <taxon>Eukaryota</taxon>
        <taxon>Viridiplantae</taxon>
        <taxon>Streptophyta</taxon>
        <taxon>Embryophyta</taxon>
        <taxon>Tracheophyta</taxon>
        <taxon>Spermatophyta</taxon>
        <taxon>Magnoliopsida</taxon>
        <taxon>eudicotyledons</taxon>
        <taxon>Gunneridae</taxon>
        <taxon>Pentapetalae</taxon>
        <taxon>rosids</taxon>
        <taxon>malvids</taxon>
        <taxon>Malvales</taxon>
        <taxon>Malvaceae</taxon>
        <taxon>Byttnerioideae</taxon>
        <taxon>Herrania</taxon>
    </lineage>
</organism>
<feature type="compositionally biased region" description="Basic and acidic residues" evidence="1">
    <location>
        <begin position="1"/>
        <end position="13"/>
    </location>
</feature>
<keyword evidence="2" id="KW-1185">Reference proteome</keyword>
<evidence type="ECO:0000313" key="2">
    <source>
        <dbReference type="Proteomes" id="UP000504621"/>
    </source>
</evidence>
<dbReference type="PANTHER" id="PTHR33193">
    <property type="entry name" value="DOMAIN PROTEIN, PUTATIVE (DUF3511)-RELATED"/>
    <property type="match status" value="1"/>
</dbReference>
<sequence length="123" mass="14256">MADAAREMEDFKAANRTFGGEWRLGMKDNNSSSNQPSSHRSTPDPPPQPIRLPTPPMHNKSSNNYTNYNYSSRPTRGVGNPELKRQRRVVKYKSYAVEAKLKSSLRHGFRWMKNKYCEFVRGY</sequence>
<dbReference type="AlphaFoldDB" id="A0A6J1AW75"/>
<feature type="compositionally biased region" description="Low complexity" evidence="1">
    <location>
        <begin position="29"/>
        <end position="40"/>
    </location>
</feature>
<evidence type="ECO:0000256" key="1">
    <source>
        <dbReference type="SAM" id="MobiDB-lite"/>
    </source>
</evidence>
<dbReference type="Proteomes" id="UP000504621">
    <property type="component" value="Unplaced"/>
</dbReference>
<accession>A0A6J1AW75</accession>
<name>A0A6J1AW75_9ROSI</name>
<dbReference type="Pfam" id="PF12023">
    <property type="entry name" value="DUF3511"/>
    <property type="match status" value="1"/>
</dbReference>
<gene>
    <name evidence="3" type="primary">LOC110422009</name>
</gene>
<evidence type="ECO:0000313" key="3">
    <source>
        <dbReference type="RefSeq" id="XP_021291442.1"/>
    </source>
</evidence>
<feature type="compositionally biased region" description="Pro residues" evidence="1">
    <location>
        <begin position="43"/>
        <end position="56"/>
    </location>
</feature>
<proteinExistence type="predicted"/>
<feature type="region of interest" description="Disordered" evidence="1">
    <location>
        <begin position="1"/>
        <end position="85"/>
    </location>
</feature>
<dbReference type="PANTHER" id="PTHR33193:SF13">
    <property type="entry name" value="EXPRESSED PROTEIN"/>
    <property type="match status" value="1"/>
</dbReference>
<dbReference type="RefSeq" id="XP_021291442.1">
    <property type="nucleotide sequence ID" value="XM_021435767.1"/>
</dbReference>